<dbReference type="Gene3D" id="3.80.10.10">
    <property type="entry name" value="Ribonuclease Inhibitor"/>
    <property type="match status" value="1"/>
</dbReference>
<evidence type="ECO:0000259" key="4">
    <source>
        <dbReference type="SMART" id="SM00013"/>
    </source>
</evidence>
<dbReference type="InterPro" id="IPR050541">
    <property type="entry name" value="LRR_TM_domain-containing"/>
</dbReference>
<dbReference type="InterPro" id="IPR001611">
    <property type="entry name" value="Leu-rich_rpt"/>
</dbReference>
<evidence type="ECO:0000313" key="6">
    <source>
        <dbReference type="Proteomes" id="UP000822476"/>
    </source>
</evidence>
<organism evidence="5 6">
    <name type="scientific">Paragonimus skrjabini miyazakii</name>
    <dbReference type="NCBI Taxonomy" id="59628"/>
    <lineage>
        <taxon>Eukaryota</taxon>
        <taxon>Metazoa</taxon>
        <taxon>Spiralia</taxon>
        <taxon>Lophotrochozoa</taxon>
        <taxon>Platyhelminthes</taxon>
        <taxon>Trematoda</taxon>
        <taxon>Digenea</taxon>
        <taxon>Plagiorchiida</taxon>
        <taxon>Troglotremata</taxon>
        <taxon>Troglotrematidae</taxon>
        <taxon>Paragonimus</taxon>
    </lineage>
</organism>
<keyword evidence="2" id="KW-0732">Signal</keyword>
<dbReference type="EMBL" id="JTDE01000156">
    <property type="protein sequence ID" value="KAF7262142.1"/>
    <property type="molecule type" value="Genomic_DNA"/>
</dbReference>
<accession>A0A8S9Z5G4</accession>
<evidence type="ECO:0000256" key="2">
    <source>
        <dbReference type="ARBA" id="ARBA00022729"/>
    </source>
</evidence>
<dbReference type="AlphaFoldDB" id="A0A8S9Z5G4"/>
<keyword evidence="6" id="KW-1185">Reference proteome</keyword>
<sequence>MNHLFLHRMPLNWVSIFILGSVVFVSTICANKGGKQGDNQTKKFNKVWAVLPETIQTFSFAPNGASMINYPKEWDSKRPIVRREISRRSRFYLKQQQELKMPDSSVGFIMSRRSTPQVQLIQTVRNLCPSGCKCSYLEVDCRHGNFKEIPKNIPLNTERLTIIGSELRRLTVSSFDRLNNLKTLLLLNNRIETIESGAFSRLISLKRL</sequence>
<protein>
    <recommendedName>
        <fullName evidence="4">LRRNT domain-containing protein</fullName>
    </recommendedName>
</protein>
<comment type="caution">
    <text evidence="5">The sequence shown here is derived from an EMBL/GenBank/DDBJ whole genome shotgun (WGS) entry which is preliminary data.</text>
</comment>
<evidence type="ECO:0000256" key="1">
    <source>
        <dbReference type="ARBA" id="ARBA00022614"/>
    </source>
</evidence>
<evidence type="ECO:0000313" key="5">
    <source>
        <dbReference type="EMBL" id="KAF7262142.1"/>
    </source>
</evidence>
<dbReference type="OrthoDB" id="6151172at2759"/>
<dbReference type="Pfam" id="PF01462">
    <property type="entry name" value="LRRNT"/>
    <property type="match status" value="1"/>
</dbReference>
<keyword evidence="3" id="KW-0677">Repeat</keyword>
<dbReference type="PANTHER" id="PTHR24369">
    <property type="entry name" value="ANTIGEN BSP, PUTATIVE-RELATED"/>
    <property type="match status" value="1"/>
</dbReference>
<dbReference type="SMART" id="SM00013">
    <property type="entry name" value="LRRNT"/>
    <property type="match status" value="1"/>
</dbReference>
<gene>
    <name evidence="5" type="ORF">EG68_01619</name>
</gene>
<dbReference type="InterPro" id="IPR032675">
    <property type="entry name" value="LRR_dom_sf"/>
</dbReference>
<evidence type="ECO:0000256" key="3">
    <source>
        <dbReference type="ARBA" id="ARBA00022737"/>
    </source>
</evidence>
<proteinExistence type="predicted"/>
<dbReference type="SUPFAM" id="SSF52058">
    <property type="entry name" value="L domain-like"/>
    <property type="match status" value="1"/>
</dbReference>
<dbReference type="Pfam" id="PF13855">
    <property type="entry name" value="LRR_8"/>
    <property type="match status" value="1"/>
</dbReference>
<dbReference type="Proteomes" id="UP000822476">
    <property type="component" value="Unassembled WGS sequence"/>
</dbReference>
<dbReference type="InterPro" id="IPR000372">
    <property type="entry name" value="LRRNT"/>
</dbReference>
<feature type="domain" description="LRRNT" evidence="4">
    <location>
        <begin position="127"/>
        <end position="159"/>
    </location>
</feature>
<keyword evidence="1" id="KW-0433">Leucine-rich repeat</keyword>
<name>A0A8S9Z5G4_9TREM</name>
<dbReference type="PANTHER" id="PTHR24369:SF210">
    <property type="entry name" value="CHAOPTIN-RELATED"/>
    <property type="match status" value="1"/>
</dbReference>
<dbReference type="PROSITE" id="PS51450">
    <property type="entry name" value="LRR"/>
    <property type="match status" value="1"/>
</dbReference>
<dbReference type="GO" id="GO:0005886">
    <property type="term" value="C:plasma membrane"/>
    <property type="evidence" value="ECO:0007669"/>
    <property type="project" value="TreeGrafter"/>
</dbReference>
<reference evidence="5" key="1">
    <citation type="submission" date="2019-07" db="EMBL/GenBank/DDBJ databases">
        <title>Annotation for the trematode Paragonimus miyazaki's.</title>
        <authorList>
            <person name="Choi Y.-J."/>
        </authorList>
    </citation>
    <scope>NUCLEOTIDE SEQUENCE</scope>
    <source>
        <strain evidence="5">Japan</strain>
    </source>
</reference>